<evidence type="ECO:0000313" key="17">
    <source>
        <dbReference type="EMBL" id="QIN85233.1"/>
    </source>
</evidence>
<dbReference type="Gene3D" id="3.30.565.10">
    <property type="entry name" value="Histidine kinase-like ATPase, C-terminal domain"/>
    <property type="match status" value="1"/>
</dbReference>
<evidence type="ECO:0000256" key="10">
    <source>
        <dbReference type="ARBA" id="ARBA00022777"/>
    </source>
</evidence>
<dbReference type="Gene3D" id="3.30.450.40">
    <property type="match status" value="1"/>
</dbReference>
<accession>A0A6G8QFK7</accession>
<dbReference type="InterPro" id="IPR003594">
    <property type="entry name" value="HATPase_dom"/>
</dbReference>
<keyword evidence="6" id="KW-0004">4Fe-4S</keyword>
<dbReference type="InterPro" id="IPR005467">
    <property type="entry name" value="His_kinase_dom"/>
</dbReference>
<dbReference type="PANTHER" id="PTHR24421:SF62">
    <property type="entry name" value="SENSORY TRANSDUCTION HISTIDINE KINASE"/>
    <property type="match status" value="1"/>
</dbReference>
<dbReference type="GO" id="GO:0046872">
    <property type="term" value="F:metal ion binding"/>
    <property type="evidence" value="ECO:0007669"/>
    <property type="project" value="UniProtKB-KW"/>
</dbReference>
<protein>
    <recommendedName>
        <fullName evidence="5">Oxygen sensor histidine kinase NreB</fullName>
        <ecNumber evidence="4">2.7.13.3</ecNumber>
    </recommendedName>
    <alternativeName>
        <fullName evidence="15">Nitrogen regulation protein B</fullName>
    </alternativeName>
</protein>
<dbReference type="GO" id="GO:0051539">
    <property type="term" value="F:4 iron, 4 sulfur cluster binding"/>
    <property type="evidence" value="ECO:0007669"/>
    <property type="project" value="UniProtKB-KW"/>
</dbReference>
<feature type="domain" description="Histidine kinase" evidence="16">
    <location>
        <begin position="285"/>
        <end position="378"/>
    </location>
</feature>
<dbReference type="PROSITE" id="PS50109">
    <property type="entry name" value="HIS_KIN"/>
    <property type="match status" value="1"/>
</dbReference>
<sequence>MQRQEALYRASRALHAANGPRDVAVVIGEHLAGPGERVTLWRMSPGDEGAFEMDLIGSHAPTGAAAWPAGSRLDAGRVPALADLRRDSHGVVREEDLPEAERRAWQGSGIRSALLVPFGASGGPDGLMIVASPGRRSFFDRKKVRSYLTVGAQAALTVENLRLIEEARRTGMIGERKRLAREIHDTLIQGFASIVMNLEAMEGALEDPTEPAAFHLDEARTTAREGLAEARRIVWALRPEALEGFPLPEALSRLVSRWSESNRTRADVAVTGDAVPLPTEVEVTLLRTAQEALTNVGKHASAGRAVLTLSYMGDRVTLDVMDDGVGFEPDGPTVAGDMNGGFGLGAMRERVEGAGGSLLVESEPGAGTTLAVELRLTGDGKSRTVEMLEETS</sequence>
<proteinExistence type="predicted"/>
<dbReference type="PANTHER" id="PTHR24421">
    <property type="entry name" value="NITRATE/NITRITE SENSOR PROTEIN NARX-RELATED"/>
    <property type="match status" value="1"/>
</dbReference>
<gene>
    <name evidence="17" type="ORF">GBA63_16680</name>
</gene>
<evidence type="ECO:0000256" key="1">
    <source>
        <dbReference type="ARBA" id="ARBA00000085"/>
    </source>
</evidence>
<dbReference type="InterPro" id="IPR004358">
    <property type="entry name" value="Sig_transdc_His_kin-like_C"/>
</dbReference>
<organism evidence="17 18">
    <name type="scientific">Rubrobacter tropicus</name>
    <dbReference type="NCBI Taxonomy" id="2653851"/>
    <lineage>
        <taxon>Bacteria</taxon>
        <taxon>Bacillati</taxon>
        <taxon>Actinomycetota</taxon>
        <taxon>Rubrobacteria</taxon>
        <taxon>Rubrobacterales</taxon>
        <taxon>Rubrobacteraceae</taxon>
        <taxon>Rubrobacter</taxon>
    </lineage>
</organism>
<evidence type="ECO:0000256" key="2">
    <source>
        <dbReference type="ARBA" id="ARBA00001966"/>
    </source>
</evidence>
<name>A0A6G8QFK7_9ACTN</name>
<dbReference type="GO" id="GO:0016020">
    <property type="term" value="C:membrane"/>
    <property type="evidence" value="ECO:0007669"/>
    <property type="project" value="InterPro"/>
</dbReference>
<keyword evidence="8" id="KW-0808">Transferase</keyword>
<keyword evidence="9" id="KW-0479">Metal-binding</keyword>
<dbReference type="Proteomes" id="UP000501452">
    <property type="component" value="Chromosome"/>
</dbReference>
<evidence type="ECO:0000256" key="15">
    <source>
        <dbReference type="ARBA" id="ARBA00030800"/>
    </source>
</evidence>
<dbReference type="SUPFAM" id="SSF55874">
    <property type="entry name" value="ATPase domain of HSP90 chaperone/DNA topoisomerase II/histidine kinase"/>
    <property type="match status" value="1"/>
</dbReference>
<dbReference type="EMBL" id="CP045119">
    <property type="protein sequence ID" value="QIN85233.1"/>
    <property type="molecule type" value="Genomic_DNA"/>
</dbReference>
<dbReference type="AlphaFoldDB" id="A0A6G8QFK7"/>
<dbReference type="GO" id="GO:0005737">
    <property type="term" value="C:cytoplasm"/>
    <property type="evidence" value="ECO:0007669"/>
    <property type="project" value="UniProtKB-SubCell"/>
</dbReference>
<keyword evidence="7" id="KW-0963">Cytoplasm</keyword>
<evidence type="ECO:0000256" key="3">
    <source>
        <dbReference type="ARBA" id="ARBA00004496"/>
    </source>
</evidence>
<dbReference type="SUPFAM" id="SSF55781">
    <property type="entry name" value="GAF domain-like"/>
    <property type="match status" value="1"/>
</dbReference>
<evidence type="ECO:0000256" key="11">
    <source>
        <dbReference type="ARBA" id="ARBA00023004"/>
    </source>
</evidence>
<dbReference type="InterPro" id="IPR050482">
    <property type="entry name" value="Sensor_HK_TwoCompSys"/>
</dbReference>
<evidence type="ECO:0000256" key="4">
    <source>
        <dbReference type="ARBA" id="ARBA00012438"/>
    </source>
</evidence>
<keyword evidence="18" id="KW-1185">Reference proteome</keyword>
<reference evidence="17 18" key="1">
    <citation type="submission" date="2019-10" db="EMBL/GenBank/DDBJ databases">
        <title>Rubrobacter sp nov SCSIO 52090 isolated from a deep-sea sediment in the South China Sea.</title>
        <authorList>
            <person name="Chen R.W."/>
        </authorList>
    </citation>
    <scope>NUCLEOTIDE SEQUENCE [LARGE SCALE GENOMIC DNA]</scope>
    <source>
        <strain evidence="17 18">SCSIO 52909</strain>
    </source>
</reference>
<keyword evidence="10" id="KW-0418">Kinase</keyword>
<keyword evidence="13" id="KW-0411">Iron-sulfur</keyword>
<dbReference type="InterPro" id="IPR011712">
    <property type="entry name" value="Sig_transdc_His_kin_sub3_dim/P"/>
</dbReference>
<dbReference type="Gene3D" id="1.20.5.1930">
    <property type="match status" value="1"/>
</dbReference>
<evidence type="ECO:0000256" key="7">
    <source>
        <dbReference type="ARBA" id="ARBA00022490"/>
    </source>
</evidence>
<dbReference type="CDD" id="cd16917">
    <property type="entry name" value="HATPase_UhpB-NarQ-NarX-like"/>
    <property type="match status" value="1"/>
</dbReference>
<evidence type="ECO:0000256" key="14">
    <source>
        <dbReference type="ARBA" id="ARBA00024827"/>
    </source>
</evidence>
<dbReference type="InterPro" id="IPR036890">
    <property type="entry name" value="HATPase_C_sf"/>
</dbReference>
<dbReference type="PRINTS" id="PR00344">
    <property type="entry name" value="BCTRLSENSOR"/>
</dbReference>
<evidence type="ECO:0000256" key="5">
    <source>
        <dbReference type="ARBA" id="ARBA00017322"/>
    </source>
</evidence>
<dbReference type="KEGG" id="rub:GBA63_16680"/>
<comment type="cofactor">
    <cofactor evidence="2">
        <name>[4Fe-4S] cluster</name>
        <dbReference type="ChEBI" id="CHEBI:49883"/>
    </cofactor>
</comment>
<keyword evidence="11" id="KW-0408">Iron</keyword>
<dbReference type="SMART" id="SM00387">
    <property type="entry name" value="HATPase_c"/>
    <property type="match status" value="1"/>
</dbReference>
<keyword evidence="12" id="KW-0902">Two-component regulatory system</keyword>
<dbReference type="Pfam" id="PF07730">
    <property type="entry name" value="HisKA_3"/>
    <property type="match status" value="1"/>
</dbReference>
<evidence type="ECO:0000256" key="6">
    <source>
        <dbReference type="ARBA" id="ARBA00022485"/>
    </source>
</evidence>
<evidence type="ECO:0000256" key="8">
    <source>
        <dbReference type="ARBA" id="ARBA00022679"/>
    </source>
</evidence>
<evidence type="ECO:0000259" key="16">
    <source>
        <dbReference type="PROSITE" id="PS50109"/>
    </source>
</evidence>
<dbReference type="Pfam" id="PF02518">
    <property type="entry name" value="HATPase_c"/>
    <property type="match status" value="1"/>
</dbReference>
<dbReference type="GO" id="GO:0000155">
    <property type="term" value="F:phosphorelay sensor kinase activity"/>
    <property type="evidence" value="ECO:0007669"/>
    <property type="project" value="InterPro"/>
</dbReference>
<dbReference type="InterPro" id="IPR029016">
    <property type="entry name" value="GAF-like_dom_sf"/>
</dbReference>
<comment type="catalytic activity">
    <reaction evidence="1">
        <text>ATP + protein L-histidine = ADP + protein N-phospho-L-histidine.</text>
        <dbReference type="EC" id="2.7.13.3"/>
    </reaction>
</comment>
<evidence type="ECO:0000313" key="18">
    <source>
        <dbReference type="Proteomes" id="UP000501452"/>
    </source>
</evidence>
<comment type="subcellular location">
    <subcellularLocation>
        <location evidence="3">Cytoplasm</location>
    </subcellularLocation>
</comment>
<evidence type="ECO:0000256" key="13">
    <source>
        <dbReference type="ARBA" id="ARBA00023014"/>
    </source>
</evidence>
<dbReference type="GO" id="GO:0046983">
    <property type="term" value="F:protein dimerization activity"/>
    <property type="evidence" value="ECO:0007669"/>
    <property type="project" value="InterPro"/>
</dbReference>
<dbReference type="EC" id="2.7.13.3" evidence="4"/>
<comment type="function">
    <text evidence="14">Member of the two-component regulatory system NreB/NreC involved in the control of dissimilatory nitrate/nitrite reduction in response to oxygen. NreB functions as a direct oxygen sensor histidine kinase which is autophosphorylated, in the absence of oxygen, probably at the conserved histidine residue, and transfers its phosphate group probably to a conserved aspartate residue of NreC. NreB/NreC activates the expression of the nitrate (narGHJI) and nitrite (nir) reductase operons, as well as the putative nitrate transporter gene narT.</text>
</comment>
<evidence type="ECO:0000256" key="12">
    <source>
        <dbReference type="ARBA" id="ARBA00023012"/>
    </source>
</evidence>
<evidence type="ECO:0000256" key="9">
    <source>
        <dbReference type="ARBA" id="ARBA00022723"/>
    </source>
</evidence>